<dbReference type="GO" id="GO:0006552">
    <property type="term" value="P:L-leucine catabolic process"/>
    <property type="evidence" value="ECO:0007669"/>
    <property type="project" value="TreeGrafter"/>
</dbReference>
<name>A0A855X1A4_9BACT</name>
<dbReference type="PANTHER" id="PTHR42738">
    <property type="entry name" value="HYDROXYMETHYLGLUTARYL-COA LYASE"/>
    <property type="match status" value="1"/>
</dbReference>
<dbReference type="GO" id="GO:0046951">
    <property type="term" value="P:ketone body biosynthetic process"/>
    <property type="evidence" value="ECO:0007669"/>
    <property type="project" value="TreeGrafter"/>
</dbReference>
<dbReference type="Gene3D" id="3.20.20.70">
    <property type="entry name" value="Aldolase class I"/>
    <property type="match status" value="1"/>
</dbReference>
<evidence type="ECO:0000256" key="3">
    <source>
        <dbReference type="ARBA" id="ARBA00023239"/>
    </source>
</evidence>
<dbReference type="InterPro" id="IPR043594">
    <property type="entry name" value="HMGL"/>
</dbReference>
<evidence type="ECO:0000313" key="5">
    <source>
        <dbReference type="EMBL" id="PWB72776.1"/>
    </source>
</evidence>
<dbReference type="GO" id="GO:0046872">
    <property type="term" value="F:metal ion binding"/>
    <property type="evidence" value="ECO:0007669"/>
    <property type="project" value="UniProtKB-KW"/>
</dbReference>
<proteinExistence type="inferred from homology"/>
<dbReference type="Pfam" id="PF00682">
    <property type="entry name" value="HMGL-like"/>
    <property type="match status" value="1"/>
</dbReference>
<dbReference type="InterPro" id="IPR013785">
    <property type="entry name" value="Aldolase_TIM"/>
</dbReference>
<keyword evidence="3 5" id="KW-0456">Lyase</keyword>
<gene>
    <name evidence="5" type="ORF">C3F09_06115</name>
</gene>
<evidence type="ECO:0000313" key="6">
    <source>
        <dbReference type="Proteomes" id="UP000250918"/>
    </source>
</evidence>
<dbReference type="AlphaFoldDB" id="A0A855X1A4"/>
<organism evidence="5 6">
    <name type="scientific">candidate division GN15 bacterium</name>
    <dbReference type="NCBI Taxonomy" id="2072418"/>
    <lineage>
        <taxon>Bacteria</taxon>
        <taxon>candidate division GN15</taxon>
    </lineage>
</organism>
<dbReference type="PANTHER" id="PTHR42738:SF7">
    <property type="entry name" value="HYDROXYMETHYLGLUTARYL-COA LYASE"/>
    <property type="match status" value="1"/>
</dbReference>
<dbReference type="Proteomes" id="UP000250918">
    <property type="component" value="Unassembled WGS sequence"/>
</dbReference>
<evidence type="ECO:0000256" key="1">
    <source>
        <dbReference type="ARBA" id="ARBA00009405"/>
    </source>
</evidence>
<dbReference type="NCBIfam" id="NF004283">
    <property type="entry name" value="PRK05692.1"/>
    <property type="match status" value="1"/>
</dbReference>
<evidence type="ECO:0000259" key="4">
    <source>
        <dbReference type="PROSITE" id="PS50991"/>
    </source>
</evidence>
<protein>
    <submittedName>
        <fullName evidence="5">Hydroxymethylglutaryl-CoA lyase</fullName>
    </submittedName>
</protein>
<keyword evidence="2" id="KW-0479">Metal-binding</keyword>
<comment type="caution">
    <text evidence="5">The sequence shown here is derived from an EMBL/GenBank/DDBJ whole genome shotgun (WGS) entry which is preliminary data.</text>
</comment>
<dbReference type="CDD" id="cd07938">
    <property type="entry name" value="DRE_TIM_HMGL"/>
    <property type="match status" value="1"/>
</dbReference>
<sequence length="307" mass="32718">MDNKRLIIHEVGPRDGLQVEKTAVPIDEKIRWIDGVIASGVDIVQLGSFVNPEKVPQMADTDKLFAHYSAPGKKPAKTILSGLVLNEKGLERGLACGVEMFCMGVSVSETHSRKNTGMSPTEALGRIVPMAKSALAAGKKVQVSVQSAFGCGFDGPIPPEKVLGIVSEYLSAGIRNISLADTAGHANPEQVEKLFGDIRSLDSSVELACHFHNTYALGLANCYAALKAGVTSFESAFGGLGGCPFTKLPAGNVATEDLVHSLQRMGYRKDVNLNALLDVARQVSAFFERELPGFILKSGSIVDYKGK</sequence>
<evidence type="ECO:0000256" key="2">
    <source>
        <dbReference type="ARBA" id="ARBA00022723"/>
    </source>
</evidence>
<comment type="similarity">
    <text evidence="1">Belongs to the HMG-CoA lyase family.</text>
</comment>
<feature type="domain" description="Pyruvate carboxyltransferase" evidence="4">
    <location>
        <begin position="6"/>
        <end position="277"/>
    </location>
</feature>
<dbReference type="EMBL" id="PQAP01000074">
    <property type="protein sequence ID" value="PWB72776.1"/>
    <property type="molecule type" value="Genomic_DNA"/>
</dbReference>
<dbReference type="SUPFAM" id="SSF51569">
    <property type="entry name" value="Aldolase"/>
    <property type="match status" value="1"/>
</dbReference>
<reference evidence="5 6" key="1">
    <citation type="journal article" date="2018" name="ISME J.">
        <title>A methanotrophic archaeon couples anaerobic oxidation of methane to Fe(III) reduction.</title>
        <authorList>
            <person name="Cai C."/>
            <person name="Leu A.O."/>
            <person name="Xie G.J."/>
            <person name="Guo J."/>
            <person name="Feng Y."/>
            <person name="Zhao J.X."/>
            <person name="Tyson G.W."/>
            <person name="Yuan Z."/>
            <person name="Hu S."/>
        </authorList>
    </citation>
    <scope>NUCLEOTIDE SEQUENCE [LARGE SCALE GENOMIC DNA]</scope>
    <source>
        <strain evidence="5">FeB_12</strain>
    </source>
</reference>
<dbReference type="InterPro" id="IPR000891">
    <property type="entry name" value="PYR_CT"/>
</dbReference>
<dbReference type="PROSITE" id="PS50991">
    <property type="entry name" value="PYR_CT"/>
    <property type="match status" value="1"/>
</dbReference>
<dbReference type="GO" id="GO:0004419">
    <property type="term" value="F:hydroxymethylglutaryl-CoA lyase activity"/>
    <property type="evidence" value="ECO:0007669"/>
    <property type="project" value="TreeGrafter"/>
</dbReference>
<accession>A0A855X1A4</accession>